<dbReference type="AlphaFoldDB" id="A0A0A8YAP3"/>
<name>A0A0A8YAP3_ARUDO</name>
<dbReference type="EMBL" id="GBRH01274896">
    <property type="protein sequence ID" value="JAD22999.1"/>
    <property type="molecule type" value="Transcribed_RNA"/>
</dbReference>
<evidence type="ECO:0000313" key="1">
    <source>
        <dbReference type="EMBL" id="JAD22999.1"/>
    </source>
</evidence>
<accession>A0A0A8YAP3</accession>
<protein>
    <submittedName>
        <fullName evidence="1">Uncharacterized protein</fullName>
    </submittedName>
</protein>
<proteinExistence type="predicted"/>
<reference evidence="1" key="1">
    <citation type="submission" date="2014-09" db="EMBL/GenBank/DDBJ databases">
        <authorList>
            <person name="Magalhaes I.L.F."/>
            <person name="Oliveira U."/>
            <person name="Santos F.R."/>
            <person name="Vidigal T.H.D.A."/>
            <person name="Brescovit A.D."/>
            <person name="Santos A.J."/>
        </authorList>
    </citation>
    <scope>NUCLEOTIDE SEQUENCE</scope>
    <source>
        <tissue evidence="1">Shoot tissue taken approximately 20 cm above the soil surface</tissue>
    </source>
</reference>
<sequence>MISQGVVCGHLVFLSRKCRRVRGRVLEDHGSSLASCHFLTPLDMTAQRPS</sequence>
<reference evidence="1" key="2">
    <citation type="journal article" date="2015" name="Data Brief">
        <title>Shoot transcriptome of the giant reed, Arundo donax.</title>
        <authorList>
            <person name="Barrero R.A."/>
            <person name="Guerrero F.D."/>
            <person name="Moolhuijzen P."/>
            <person name="Goolsby J.A."/>
            <person name="Tidwell J."/>
            <person name="Bellgard S.E."/>
            <person name="Bellgard M.I."/>
        </authorList>
    </citation>
    <scope>NUCLEOTIDE SEQUENCE</scope>
    <source>
        <tissue evidence="1">Shoot tissue taken approximately 20 cm above the soil surface</tissue>
    </source>
</reference>
<organism evidence="1">
    <name type="scientific">Arundo donax</name>
    <name type="common">Giant reed</name>
    <name type="synonym">Donax arundinaceus</name>
    <dbReference type="NCBI Taxonomy" id="35708"/>
    <lineage>
        <taxon>Eukaryota</taxon>
        <taxon>Viridiplantae</taxon>
        <taxon>Streptophyta</taxon>
        <taxon>Embryophyta</taxon>
        <taxon>Tracheophyta</taxon>
        <taxon>Spermatophyta</taxon>
        <taxon>Magnoliopsida</taxon>
        <taxon>Liliopsida</taxon>
        <taxon>Poales</taxon>
        <taxon>Poaceae</taxon>
        <taxon>PACMAD clade</taxon>
        <taxon>Arundinoideae</taxon>
        <taxon>Arundineae</taxon>
        <taxon>Arundo</taxon>
    </lineage>
</organism>